<dbReference type="InterPro" id="IPR016181">
    <property type="entry name" value="Acyl_CoA_acyltransferase"/>
</dbReference>
<dbReference type="Proteomes" id="UP001432128">
    <property type="component" value="Chromosome"/>
</dbReference>
<proteinExistence type="predicted"/>
<dbReference type="Pfam" id="PF14542">
    <property type="entry name" value="Acetyltransf_CG"/>
    <property type="match status" value="1"/>
</dbReference>
<gene>
    <name evidence="2" type="ORF">OG579_16470</name>
</gene>
<dbReference type="InterPro" id="IPR031165">
    <property type="entry name" value="GNAT_YJDJ"/>
</dbReference>
<reference evidence="2 3" key="1">
    <citation type="submission" date="2022-10" db="EMBL/GenBank/DDBJ databases">
        <title>The complete genomes of actinobacterial strains from the NBC collection.</title>
        <authorList>
            <person name="Joergensen T.S."/>
            <person name="Alvarez Arevalo M."/>
            <person name="Sterndorff E.B."/>
            <person name="Faurdal D."/>
            <person name="Vuksanovic O."/>
            <person name="Mourched A.-S."/>
            <person name="Charusanti P."/>
            <person name="Shaw S."/>
            <person name="Blin K."/>
            <person name="Weber T."/>
        </authorList>
    </citation>
    <scope>NUCLEOTIDE SEQUENCE [LARGE SCALE GENOMIC DNA]</scope>
    <source>
        <strain evidence="2 3">NBC_00319</strain>
    </source>
</reference>
<dbReference type="Gene3D" id="3.40.630.30">
    <property type="match status" value="1"/>
</dbReference>
<keyword evidence="3" id="KW-1185">Reference proteome</keyword>
<evidence type="ECO:0000259" key="1">
    <source>
        <dbReference type="PROSITE" id="PS51729"/>
    </source>
</evidence>
<dbReference type="PANTHER" id="PTHR31435">
    <property type="entry name" value="PROTEIN NATD1"/>
    <property type="match status" value="1"/>
</dbReference>
<dbReference type="CDD" id="cd04301">
    <property type="entry name" value="NAT_SF"/>
    <property type="match status" value="1"/>
</dbReference>
<evidence type="ECO:0000313" key="3">
    <source>
        <dbReference type="Proteomes" id="UP001432128"/>
    </source>
</evidence>
<organism evidence="2 3">
    <name type="scientific">Williamsia herbipolensis</name>
    <dbReference type="NCBI Taxonomy" id="1603258"/>
    <lineage>
        <taxon>Bacteria</taxon>
        <taxon>Bacillati</taxon>
        <taxon>Actinomycetota</taxon>
        <taxon>Actinomycetes</taxon>
        <taxon>Mycobacteriales</taxon>
        <taxon>Nocardiaceae</taxon>
        <taxon>Williamsia</taxon>
    </lineage>
</organism>
<dbReference type="EMBL" id="CP108021">
    <property type="protein sequence ID" value="WUM22445.1"/>
    <property type="molecule type" value="Genomic_DNA"/>
</dbReference>
<accession>A0AAU4K8I4</accession>
<protein>
    <submittedName>
        <fullName evidence="2">N-acetyltransferase</fullName>
    </submittedName>
</protein>
<dbReference type="KEGG" id="whr:OG579_16470"/>
<dbReference type="PANTHER" id="PTHR31435:SF10">
    <property type="entry name" value="BSR4717 PROTEIN"/>
    <property type="match status" value="1"/>
</dbReference>
<sequence length="124" mass="13635">MPTDKTGARAEIADNPAMQRFEISVDTGDGTGSVVGFALYRDRTDDSGRAQRVFFHTEVDDAFGGRGLGTLLVRGALEAMRDNGTRVVPVCPLFAAYLRKHDDFADIVDRPTQQIMDDLREQTA</sequence>
<feature type="domain" description="N-acetyltransferase" evidence="1">
    <location>
        <begin position="13"/>
        <end position="109"/>
    </location>
</feature>
<dbReference type="AlphaFoldDB" id="A0AAU4K8I4"/>
<dbReference type="PROSITE" id="PS51729">
    <property type="entry name" value="GNAT_YJDJ"/>
    <property type="match status" value="1"/>
</dbReference>
<dbReference type="SUPFAM" id="SSF55729">
    <property type="entry name" value="Acyl-CoA N-acyltransferases (Nat)"/>
    <property type="match status" value="1"/>
</dbReference>
<evidence type="ECO:0000313" key="2">
    <source>
        <dbReference type="EMBL" id="WUM22445.1"/>
    </source>
</evidence>
<name>A0AAU4K8I4_9NOCA</name>
<dbReference type="InterPro" id="IPR045057">
    <property type="entry name" value="Gcn5-rel_NAT"/>
</dbReference>